<dbReference type="InterPro" id="IPR006140">
    <property type="entry name" value="D-isomer_DH_NAD-bd"/>
</dbReference>
<dbReference type="Pfam" id="PF02826">
    <property type="entry name" value="2-Hacid_dh_C"/>
    <property type="match status" value="2"/>
</dbReference>
<keyword evidence="2 4" id="KW-0560">Oxidoreductase</keyword>
<feature type="domain" description="D-isomer specific 2-hydroxyacid dehydrogenase NAD-binding" evidence="7">
    <location>
        <begin position="159"/>
        <end position="205"/>
    </location>
</feature>
<dbReference type="GeneID" id="63833004"/>
<dbReference type="EMBL" id="MU032349">
    <property type="protein sequence ID" value="KAF3763043.1"/>
    <property type="molecule type" value="Genomic_DNA"/>
</dbReference>
<dbReference type="GO" id="GO:0051287">
    <property type="term" value="F:NAD binding"/>
    <property type="evidence" value="ECO:0007669"/>
    <property type="project" value="InterPro"/>
</dbReference>
<feature type="domain" description="D-isomer specific 2-hydroxyacid dehydrogenase NAD-binding" evidence="7">
    <location>
        <begin position="233"/>
        <end position="339"/>
    </location>
</feature>
<dbReference type="Pfam" id="PF00389">
    <property type="entry name" value="2-Hacid_dh"/>
    <property type="match status" value="1"/>
</dbReference>
<organism evidence="8 9">
    <name type="scientific">Cryphonectria parasitica (strain ATCC 38755 / EP155)</name>
    <dbReference type="NCBI Taxonomy" id="660469"/>
    <lineage>
        <taxon>Eukaryota</taxon>
        <taxon>Fungi</taxon>
        <taxon>Dikarya</taxon>
        <taxon>Ascomycota</taxon>
        <taxon>Pezizomycotina</taxon>
        <taxon>Sordariomycetes</taxon>
        <taxon>Sordariomycetidae</taxon>
        <taxon>Diaporthales</taxon>
        <taxon>Cryphonectriaceae</taxon>
        <taxon>Cryphonectria-Endothia species complex</taxon>
        <taxon>Cryphonectria</taxon>
    </lineage>
</organism>
<evidence type="ECO:0000256" key="5">
    <source>
        <dbReference type="SAM" id="MobiDB-lite"/>
    </source>
</evidence>
<name>A0A9P4XY49_CRYP1</name>
<dbReference type="AlphaFoldDB" id="A0A9P4XY49"/>
<dbReference type="InterPro" id="IPR036291">
    <property type="entry name" value="NAD(P)-bd_dom_sf"/>
</dbReference>
<proteinExistence type="inferred from homology"/>
<evidence type="ECO:0000256" key="2">
    <source>
        <dbReference type="ARBA" id="ARBA00023002"/>
    </source>
</evidence>
<dbReference type="InterPro" id="IPR006139">
    <property type="entry name" value="D-isomer_2_OHA_DH_cat_dom"/>
</dbReference>
<reference evidence="8" key="1">
    <citation type="journal article" date="2020" name="Phytopathology">
        <title>Genome sequence of the chestnut blight fungus Cryphonectria parasitica EP155: A fundamental resource for an archetypical invasive plant pathogen.</title>
        <authorList>
            <person name="Crouch J.A."/>
            <person name="Dawe A."/>
            <person name="Aerts A."/>
            <person name="Barry K."/>
            <person name="Churchill A.C.L."/>
            <person name="Grimwood J."/>
            <person name="Hillman B."/>
            <person name="Milgroom M.G."/>
            <person name="Pangilinan J."/>
            <person name="Smith M."/>
            <person name="Salamov A."/>
            <person name="Schmutz J."/>
            <person name="Yadav J."/>
            <person name="Grigoriev I.V."/>
            <person name="Nuss D."/>
        </authorList>
    </citation>
    <scope>NUCLEOTIDE SEQUENCE</scope>
    <source>
        <strain evidence="8">EP155</strain>
    </source>
</reference>
<evidence type="ECO:0000259" key="6">
    <source>
        <dbReference type="Pfam" id="PF00389"/>
    </source>
</evidence>
<sequence length="363" mass="38983">QLPTATHEVIAVLETIHVPWDETTIDLGRNKTYEALVYRNTHADKDDVVGRIREASIVVGTICRLTGEVLSQAPYLKCVITHAVGTDHIDLEYCRKNNIQVMHSTNCNSETVAEHAIALYFATRRSLVKVHNTLTSSTPSHPNEWKVKGSMNAHMRDATGSPPRTCTQETAGIIGYGAVGKHIARLCSSLGMRVIISDRGTASTTSPSSTPSASSTPATSSSTTTTTTAITTTTPPRLPFEQVLKTATILFLSLPRTPSTTNLISHPQLSLLAPHTILINVSRGGIVDEPAVLHALTARTIFGYGTDVFAVEPAGSEEDSVLLGGVGERLNLVMTAHLAWLSETTIQNQVRSLGENVRAFGEG</sequence>
<dbReference type="PANTHER" id="PTHR43761">
    <property type="entry name" value="D-ISOMER SPECIFIC 2-HYDROXYACID DEHYDROGENASE FAMILY PROTEIN (AFU_ORTHOLOGUE AFUA_1G13630)"/>
    <property type="match status" value="1"/>
</dbReference>
<protein>
    <submittedName>
        <fullName evidence="8">Glycerate dehydrogenase</fullName>
    </submittedName>
</protein>
<comment type="caution">
    <text evidence="8">The sequence shown here is derived from an EMBL/GenBank/DDBJ whole genome shotgun (WGS) entry which is preliminary data.</text>
</comment>
<evidence type="ECO:0000259" key="7">
    <source>
        <dbReference type="Pfam" id="PF02826"/>
    </source>
</evidence>
<keyword evidence="3" id="KW-0520">NAD</keyword>
<dbReference type="RefSeq" id="XP_040774022.1">
    <property type="nucleotide sequence ID" value="XM_040915875.1"/>
</dbReference>
<feature type="non-terminal residue" evidence="8">
    <location>
        <position position="363"/>
    </location>
</feature>
<comment type="similarity">
    <text evidence="1 4">Belongs to the D-isomer specific 2-hydroxyacid dehydrogenase family.</text>
</comment>
<dbReference type="Proteomes" id="UP000803844">
    <property type="component" value="Unassembled WGS sequence"/>
</dbReference>
<dbReference type="CDD" id="cd05198">
    <property type="entry name" value="formate_dh_like"/>
    <property type="match status" value="1"/>
</dbReference>
<evidence type="ECO:0000256" key="1">
    <source>
        <dbReference type="ARBA" id="ARBA00005854"/>
    </source>
</evidence>
<keyword evidence="9" id="KW-1185">Reference proteome</keyword>
<feature type="domain" description="D-isomer specific 2-hydroxyacid dehydrogenase catalytic" evidence="6">
    <location>
        <begin position="22"/>
        <end position="362"/>
    </location>
</feature>
<dbReference type="SUPFAM" id="SSF52283">
    <property type="entry name" value="Formate/glycerate dehydrogenase catalytic domain-like"/>
    <property type="match status" value="1"/>
</dbReference>
<evidence type="ECO:0000313" key="9">
    <source>
        <dbReference type="Proteomes" id="UP000803844"/>
    </source>
</evidence>
<evidence type="ECO:0000313" key="8">
    <source>
        <dbReference type="EMBL" id="KAF3763043.1"/>
    </source>
</evidence>
<dbReference type="OrthoDB" id="298012at2759"/>
<evidence type="ECO:0000256" key="4">
    <source>
        <dbReference type="RuleBase" id="RU003719"/>
    </source>
</evidence>
<feature type="non-terminal residue" evidence="8">
    <location>
        <position position="1"/>
    </location>
</feature>
<dbReference type="GO" id="GO:0016616">
    <property type="term" value="F:oxidoreductase activity, acting on the CH-OH group of donors, NAD or NADP as acceptor"/>
    <property type="evidence" value="ECO:0007669"/>
    <property type="project" value="InterPro"/>
</dbReference>
<dbReference type="PANTHER" id="PTHR43761:SF1">
    <property type="entry name" value="D-ISOMER SPECIFIC 2-HYDROXYACID DEHYDROGENASE CATALYTIC DOMAIN-CONTAINING PROTEIN-RELATED"/>
    <property type="match status" value="1"/>
</dbReference>
<evidence type="ECO:0000256" key="3">
    <source>
        <dbReference type="ARBA" id="ARBA00023027"/>
    </source>
</evidence>
<dbReference type="Gene3D" id="3.40.50.720">
    <property type="entry name" value="NAD(P)-binding Rossmann-like Domain"/>
    <property type="match status" value="2"/>
</dbReference>
<feature type="region of interest" description="Disordered" evidence="5">
    <location>
        <begin position="200"/>
        <end position="237"/>
    </location>
</feature>
<gene>
    <name evidence="8" type="ORF">M406DRAFT_231469</name>
</gene>
<feature type="compositionally biased region" description="Low complexity" evidence="5">
    <location>
        <begin position="201"/>
        <end position="235"/>
    </location>
</feature>
<dbReference type="SUPFAM" id="SSF51735">
    <property type="entry name" value="NAD(P)-binding Rossmann-fold domains"/>
    <property type="match status" value="1"/>
</dbReference>
<accession>A0A9P4XY49</accession>
<dbReference type="InterPro" id="IPR050418">
    <property type="entry name" value="D-iso_2-hydroxyacid_DH_PdxB"/>
</dbReference>